<evidence type="ECO:0000256" key="2">
    <source>
        <dbReference type="ARBA" id="ARBA00010004"/>
    </source>
</evidence>
<dbReference type="GO" id="GO:0009288">
    <property type="term" value="C:bacterial-type flagellum"/>
    <property type="evidence" value="ECO:0007669"/>
    <property type="project" value="InterPro"/>
</dbReference>
<accession>A0AAF0BLE3</accession>
<keyword evidence="7" id="KW-1005">Bacterial flagellum biogenesis</keyword>
<evidence type="ECO:0000256" key="4">
    <source>
        <dbReference type="ARBA" id="ARBA00022448"/>
    </source>
</evidence>
<evidence type="ECO:0000256" key="6">
    <source>
        <dbReference type="ARBA" id="ARBA00022500"/>
    </source>
</evidence>
<dbReference type="Proteomes" id="UP001217500">
    <property type="component" value="Chromosome"/>
</dbReference>
<keyword evidence="12" id="KW-0282">Flagellum</keyword>
<keyword evidence="5" id="KW-1003">Cell membrane</keyword>
<evidence type="ECO:0000256" key="5">
    <source>
        <dbReference type="ARBA" id="ARBA00022475"/>
    </source>
</evidence>
<dbReference type="GO" id="GO:0006935">
    <property type="term" value="P:chemotaxis"/>
    <property type="evidence" value="ECO:0007669"/>
    <property type="project" value="UniProtKB-KW"/>
</dbReference>
<dbReference type="Gene3D" id="1.10.287.1700">
    <property type="match status" value="1"/>
</dbReference>
<organism evidence="12 13">
    <name type="scientific">Gimibacter soli</name>
    <dbReference type="NCBI Taxonomy" id="3024400"/>
    <lineage>
        <taxon>Bacteria</taxon>
        <taxon>Pseudomonadati</taxon>
        <taxon>Pseudomonadota</taxon>
        <taxon>Alphaproteobacteria</taxon>
        <taxon>Kordiimonadales</taxon>
        <taxon>Temperatibacteraceae</taxon>
        <taxon>Gimibacter</taxon>
    </lineage>
</organism>
<protein>
    <recommendedName>
        <fullName evidence="3">Flagellar FliJ protein</fullName>
    </recommendedName>
</protein>
<dbReference type="Pfam" id="PF02050">
    <property type="entry name" value="FliJ"/>
    <property type="match status" value="1"/>
</dbReference>
<gene>
    <name evidence="12" type="ORF">PH603_06355</name>
</gene>
<feature type="coiled-coil region" evidence="11">
    <location>
        <begin position="15"/>
        <end position="97"/>
    </location>
</feature>
<dbReference type="GO" id="GO:0071973">
    <property type="term" value="P:bacterial-type flagellum-dependent cell motility"/>
    <property type="evidence" value="ECO:0007669"/>
    <property type="project" value="InterPro"/>
</dbReference>
<dbReference type="RefSeq" id="WP_289505186.1">
    <property type="nucleotide sequence ID" value="NZ_CP116805.1"/>
</dbReference>
<keyword evidence="4" id="KW-0813">Transport</keyword>
<name>A0AAF0BLE3_9PROT</name>
<evidence type="ECO:0000256" key="3">
    <source>
        <dbReference type="ARBA" id="ARBA00020392"/>
    </source>
</evidence>
<evidence type="ECO:0000256" key="11">
    <source>
        <dbReference type="SAM" id="Coils"/>
    </source>
</evidence>
<keyword evidence="12" id="KW-0969">Cilium</keyword>
<reference evidence="12" key="1">
    <citation type="submission" date="2023-01" db="EMBL/GenBank/DDBJ databases">
        <title>The genome sequence of Kordiimonadaceae bacterium 6D33.</title>
        <authorList>
            <person name="Liu Y."/>
        </authorList>
    </citation>
    <scope>NUCLEOTIDE SEQUENCE</scope>
    <source>
        <strain evidence="12">6D33</strain>
    </source>
</reference>
<keyword evidence="9" id="KW-0472">Membrane</keyword>
<evidence type="ECO:0000256" key="1">
    <source>
        <dbReference type="ARBA" id="ARBA00004413"/>
    </source>
</evidence>
<sequence length="134" mass="15817">MSRLDHIIRLRKWELDEKRRVLSDLQRESDELQGALDRLGAEIAAESRRPAGEFEAVTFAAYLEGARQRRQLLHDRIDRKEEEITRQQDAVSEAFKELKTFEVARDREAEREVRLEARLEQQRLDEQGLRAFVG</sequence>
<evidence type="ECO:0000313" key="12">
    <source>
        <dbReference type="EMBL" id="WCL55379.1"/>
    </source>
</evidence>
<keyword evidence="6" id="KW-0145">Chemotaxis</keyword>
<dbReference type="EMBL" id="CP116805">
    <property type="protein sequence ID" value="WCL55379.1"/>
    <property type="molecule type" value="Genomic_DNA"/>
</dbReference>
<evidence type="ECO:0000256" key="8">
    <source>
        <dbReference type="ARBA" id="ARBA00022927"/>
    </source>
</evidence>
<dbReference type="GO" id="GO:0044781">
    <property type="term" value="P:bacterial-type flagellum organization"/>
    <property type="evidence" value="ECO:0007669"/>
    <property type="project" value="UniProtKB-KW"/>
</dbReference>
<proteinExistence type="inferred from homology"/>
<comment type="similarity">
    <text evidence="2">Belongs to the FliJ family.</text>
</comment>
<dbReference type="KEGG" id="gso:PH603_06355"/>
<keyword evidence="11" id="KW-0175">Coiled coil</keyword>
<evidence type="ECO:0000256" key="7">
    <source>
        <dbReference type="ARBA" id="ARBA00022795"/>
    </source>
</evidence>
<dbReference type="InterPro" id="IPR012823">
    <property type="entry name" value="Flagell_FliJ"/>
</dbReference>
<keyword evidence="10" id="KW-1006">Bacterial flagellum protein export</keyword>
<dbReference type="GO" id="GO:0015031">
    <property type="term" value="P:protein transport"/>
    <property type="evidence" value="ECO:0007669"/>
    <property type="project" value="UniProtKB-KW"/>
</dbReference>
<dbReference type="AlphaFoldDB" id="A0AAF0BLE3"/>
<comment type="subcellular location">
    <subcellularLocation>
        <location evidence="1">Cell membrane</location>
        <topology evidence="1">Peripheral membrane protein</topology>
        <orientation evidence="1">Cytoplasmic side</orientation>
    </subcellularLocation>
</comment>
<evidence type="ECO:0000256" key="9">
    <source>
        <dbReference type="ARBA" id="ARBA00023136"/>
    </source>
</evidence>
<dbReference type="InterPro" id="IPR053716">
    <property type="entry name" value="Flag_assembly_chemotaxis_eff"/>
</dbReference>
<evidence type="ECO:0000313" key="13">
    <source>
        <dbReference type="Proteomes" id="UP001217500"/>
    </source>
</evidence>
<keyword evidence="12" id="KW-0966">Cell projection</keyword>
<keyword evidence="13" id="KW-1185">Reference proteome</keyword>
<keyword evidence="8" id="KW-0653">Protein transport</keyword>
<dbReference type="GO" id="GO:0005886">
    <property type="term" value="C:plasma membrane"/>
    <property type="evidence" value="ECO:0007669"/>
    <property type="project" value="UniProtKB-SubCell"/>
</dbReference>
<evidence type="ECO:0000256" key="10">
    <source>
        <dbReference type="ARBA" id="ARBA00023225"/>
    </source>
</evidence>